<proteinExistence type="predicted"/>
<dbReference type="AlphaFoldDB" id="A0A1I3EYL3"/>
<dbReference type="Proteomes" id="UP000198670">
    <property type="component" value="Unassembled WGS sequence"/>
</dbReference>
<dbReference type="STRING" id="1477437.SAMN05444682_10279"/>
<keyword evidence="8" id="KW-1185">Reference proteome</keyword>
<dbReference type="InterPro" id="IPR051906">
    <property type="entry name" value="TolC-like"/>
</dbReference>
<dbReference type="SUPFAM" id="SSF56954">
    <property type="entry name" value="Outer membrane efflux proteins (OEP)"/>
    <property type="match status" value="1"/>
</dbReference>
<evidence type="ECO:0000313" key="8">
    <source>
        <dbReference type="Proteomes" id="UP000198670"/>
    </source>
</evidence>
<dbReference type="GO" id="GO:0015288">
    <property type="term" value="F:porin activity"/>
    <property type="evidence" value="ECO:0007669"/>
    <property type="project" value="TreeGrafter"/>
</dbReference>
<keyword evidence="2" id="KW-1134">Transmembrane beta strand</keyword>
<organism evidence="7 8">
    <name type="scientific">Parapedobacter indicus</name>
    <dbReference type="NCBI Taxonomy" id="1477437"/>
    <lineage>
        <taxon>Bacteria</taxon>
        <taxon>Pseudomonadati</taxon>
        <taxon>Bacteroidota</taxon>
        <taxon>Sphingobacteriia</taxon>
        <taxon>Sphingobacteriales</taxon>
        <taxon>Sphingobacteriaceae</taxon>
        <taxon>Parapedobacter</taxon>
    </lineage>
</organism>
<dbReference type="GO" id="GO:1990281">
    <property type="term" value="C:efflux pump complex"/>
    <property type="evidence" value="ECO:0007669"/>
    <property type="project" value="TreeGrafter"/>
</dbReference>
<evidence type="ECO:0000256" key="4">
    <source>
        <dbReference type="ARBA" id="ARBA00023136"/>
    </source>
</evidence>
<gene>
    <name evidence="7" type="ORF">SAMN05444682_10279</name>
</gene>
<dbReference type="OrthoDB" id="976750at2"/>
<keyword evidence="3" id="KW-0812">Transmembrane</keyword>
<evidence type="ECO:0000256" key="5">
    <source>
        <dbReference type="ARBA" id="ARBA00023237"/>
    </source>
</evidence>
<dbReference type="Gene3D" id="1.20.1600.10">
    <property type="entry name" value="Outer membrane efflux proteins (OEP)"/>
    <property type="match status" value="1"/>
</dbReference>
<dbReference type="PANTHER" id="PTHR30026:SF20">
    <property type="entry name" value="OUTER MEMBRANE PROTEIN TOLC"/>
    <property type="match status" value="1"/>
</dbReference>
<evidence type="ECO:0000256" key="2">
    <source>
        <dbReference type="ARBA" id="ARBA00022452"/>
    </source>
</evidence>
<keyword evidence="6" id="KW-0732">Signal</keyword>
<feature type="chain" id="PRO_5011549662" evidence="6">
    <location>
        <begin position="22"/>
        <end position="423"/>
    </location>
</feature>
<dbReference type="RefSeq" id="WP_090624620.1">
    <property type="nucleotide sequence ID" value="NZ_FOQO01000002.1"/>
</dbReference>
<evidence type="ECO:0000256" key="3">
    <source>
        <dbReference type="ARBA" id="ARBA00022692"/>
    </source>
</evidence>
<keyword evidence="5" id="KW-0998">Cell outer membrane</keyword>
<dbReference type="EMBL" id="FOQO01000002">
    <property type="protein sequence ID" value="SFI04079.1"/>
    <property type="molecule type" value="Genomic_DNA"/>
</dbReference>
<name>A0A1I3EYL3_9SPHI</name>
<evidence type="ECO:0000256" key="6">
    <source>
        <dbReference type="SAM" id="SignalP"/>
    </source>
</evidence>
<reference evidence="7 8" key="1">
    <citation type="submission" date="2016-10" db="EMBL/GenBank/DDBJ databases">
        <authorList>
            <person name="de Groot N.N."/>
        </authorList>
    </citation>
    <scope>NUCLEOTIDE SEQUENCE [LARGE SCALE GENOMIC DNA]</scope>
    <source>
        <strain evidence="7 8">RK1</strain>
    </source>
</reference>
<evidence type="ECO:0000256" key="1">
    <source>
        <dbReference type="ARBA" id="ARBA00004442"/>
    </source>
</evidence>
<dbReference type="GO" id="GO:0009279">
    <property type="term" value="C:cell outer membrane"/>
    <property type="evidence" value="ECO:0007669"/>
    <property type="project" value="UniProtKB-SubCell"/>
</dbReference>
<feature type="signal peptide" evidence="6">
    <location>
        <begin position="1"/>
        <end position="21"/>
    </location>
</feature>
<protein>
    <submittedName>
        <fullName evidence="7">Outer membrane protein TolC</fullName>
    </submittedName>
</protein>
<dbReference type="GO" id="GO:0015562">
    <property type="term" value="F:efflux transmembrane transporter activity"/>
    <property type="evidence" value="ECO:0007669"/>
    <property type="project" value="InterPro"/>
</dbReference>
<comment type="subcellular location">
    <subcellularLocation>
        <location evidence="1">Cell outer membrane</location>
    </subcellularLocation>
</comment>
<sequence length="423" mass="47705">MINPRFLAVCIWIAIPLVTAAQTPDTTLTLSESHTLATENYPLIKQHNLITLSTRYAIEQANKGYLPQININGQATYQSEVTKIPIQVPGIDVPTLDKDQYKLYGELNQSLFDGGSIKLQKQAVEANAQVEAQALEVELYKIRERVNQLFFGILLLDAQLNQNELLQKDIRAGLDKTNAAIANGAALKSNGNLLEAELLRTTQRTVELQTTRSAYLHMLGQFVNRPLDERTRLERPKAPTSATGNNRPELAWYAFQQNSIDVNRKQLMAKNLPKLNFFVQAGIGRPALNMLSNDFDPYYYGGVRLSIPISGFYTLKKEKALLDIKTKSIDVQRENFLFNNQLALSQQNTESAKYERLLETDDEIITLRTSVKEAALAQLENGVINSADYLREVNAEDNAKLAKILHELQWLMIQYEIQHTTGN</sequence>
<evidence type="ECO:0000313" key="7">
    <source>
        <dbReference type="EMBL" id="SFI04079.1"/>
    </source>
</evidence>
<keyword evidence="4" id="KW-0472">Membrane</keyword>
<accession>A0A1I3EYL3</accession>
<dbReference type="PANTHER" id="PTHR30026">
    <property type="entry name" value="OUTER MEMBRANE PROTEIN TOLC"/>
    <property type="match status" value="1"/>
</dbReference>